<feature type="compositionally biased region" description="Basic and acidic residues" evidence="7">
    <location>
        <begin position="91"/>
        <end position="103"/>
    </location>
</feature>
<evidence type="ECO:0000256" key="4">
    <source>
        <dbReference type="ARBA" id="ARBA00022685"/>
    </source>
</evidence>
<name>A0A401RWR3_CHIPU</name>
<dbReference type="STRING" id="137246.A0A401RWR3"/>
<feature type="region of interest" description="Disordered" evidence="7">
    <location>
        <begin position="85"/>
        <end position="106"/>
    </location>
</feature>
<dbReference type="Gene3D" id="6.10.250.1920">
    <property type="match status" value="1"/>
</dbReference>
<comment type="similarity">
    <text evidence="2">Belongs to the sauvagine/corticotropin-releasing factor/urotensin I family.</text>
</comment>
<sequence length="147" mass="16589">MNKLVLATSLFVLGFLPAKESHPIMNSHRFDSYSSAEPGLDLQPWDHSLRLPIHQNLFKASPDDPKTMAQRQELSLVTPGYLFLNSQGAGEHPEDNGDMDRSKRYSSKPNSLDLTFHLLREFLGMAKAEKMAQKAESNRLFMESIGK</sequence>
<keyword evidence="5" id="KW-0372">Hormone</keyword>
<reference evidence="10 11" key="1">
    <citation type="journal article" date="2018" name="Nat. Ecol. Evol.">
        <title>Shark genomes provide insights into elasmobranch evolution and the origin of vertebrates.</title>
        <authorList>
            <person name="Hara Y"/>
            <person name="Yamaguchi K"/>
            <person name="Onimaru K"/>
            <person name="Kadota M"/>
            <person name="Koyanagi M"/>
            <person name="Keeley SD"/>
            <person name="Tatsumi K"/>
            <person name="Tanaka K"/>
            <person name="Motone F"/>
            <person name="Kageyama Y"/>
            <person name="Nozu R"/>
            <person name="Adachi N"/>
            <person name="Nishimura O"/>
            <person name="Nakagawa R"/>
            <person name="Tanegashima C"/>
            <person name="Kiyatake I"/>
            <person name="Matsumoto R"/>
            <person name="Murakumo K"/>
            <person name="Nishida K"/>
            <person name="Terakita A"/>
            <person name="Kuratani S"/>
            <person name="Sato K"/>
            <person name="Hyodo S Kuraku.S."/>
        </authorList>
    </citation>
    <scope>NUCLEOTIDE SEQUENCE [LARGE SCALE GENOMIC DNA]</scope>
</reference>
<keyword evidence="11" id="KW-1185">Reference proteome</keyword>
<feature type="domain" description="Corticotropin-releasing factor" evidence="9">
    <location>
        <begin position="106"/>
        <end position="145"/>
    </location>
</feature>
<feature type="chain" id="PRO_5019270568" description="Corticotropin-releasing factor domain-containing protein" evidence="8">
    <location>
        <begin position="22"/>
        <end position="147"/>
    </location>
</feature>
<organism evidence="10 11">
    <name type="scientific">Chiloscyllium punctatum</name>
    <name type="common">Brownbanded bambooshark</name>
    <name type="synonym">Hemiscyllium punctatum</name>
    <dbReference type="NCBI Taxonomy" id="137246"/>
    <lineage>
        <taxon>Eukaryota</taxon>
        <taxon>Metazoa</taxon>
        <taxon>Chordata</taxon>
        <taxon>Craniata</taxon>
        <taxon>Vertebrata</taxon>
        <taxon>Chondrichthyes</taxon>
        <taxon>Elasmobranchii</taxon>
        <taxon>Galeomorphii</taxon>
        <taxon>Galeoidea</taxon>
        <taxon>Orectolobiformes</taxon>
        <taxon>Hemiscylliidae</taxon>
        <taxon>Chiloscyllium</taxon>
    </lineage>
</organism>
<dbReference type="GO" id="GO:0005615">
    <property type="term" value="C:extracellular space"/>
    <property type="evidence" value="ECO:0007669"/>
    <property type="project" value="TreeGrafter"/>
</dbReference>
<evidence type="ECO:0000256" key="7">
    <source>
        <dbReference type="SAM" id="MobiDB-lite"/>
    </source>
</evidence>
<accession>A0A401RWR3</accession>
<protein>
    <recommendedName>
        <fullName evidence="9">Corticotropin-releasing factor domain-containing protein</fullName>
    </recommendedName>
</protein>
<dbReference type="GO" id="GO:0070093">
    <property type="term" value="P:negative regulation of glucagon secretion"/>
    <property type="evidence" value="ECO:0007669"/>
    <property type="project" value="TreeGrafter"/>
</dbReference>
<dbReference type="GO" id="GO:0032811">
    <property type="term" value="P:negative regulation of epinephrine secretion"/>
    <property type="evidence" value="ECO:0007669"/>
    <property type="project" value="TreeGrafter"/>
</dbReference>
<evidence type="ECO:0000313" key="11">
    <source>
        <dbReference type="Proteomes" id="UP000287033"/>
    </source>
</evidence>
<comment type="subcellular location">
    <subcellularLocation>
        <location evidence="1">Secreted</location>
    </subcellularLocation>
</comment>
<evidence type="ECO:0000256" key="3">
    <source>
        <dbReference type="ARBA" id="ARBA00022525"/>
    </source>
</evidence>
<evidence type="ECO:0000256" key="8">
    <source>
        <dbReference type="SAM" id="SignalP"/>
    </source>
</evidence>
<evidence type="ECO:0000256" key="6">
    <source>
        <dbReference type="ARBA" id="ARBA00022729"/>
    </source>
</evidence>
<dbReference type="InterPro" id="IPR003620">
    <property type="entry name" value="Urocortin_CRF"/>
</dbReference>
<keyword evidence="4" id="KW-0165">Cleavage on pair of basic residues</keyword>
<dbReference type="Proteomes" id="UP000287033">
    <property type="component" value="Unassembled WGS sequence"/>
</dbReference>
<evidence type="ECO:0000256" key="2">
    <source>
        <dbReference type="ARBA" id="ARBA00009287"/>
    </source>
</evidence>
<dbReference type="GO" id="GO:0051464">
    <property type="term" value="P:positive regulation of cortisol secretion"/>
    <property type="evidence" value="ECO:0007669"/>
    <property type="project" value="TreeGrafter"/>
</dbReference>
<dbReference type="SMART" id="SM00039">
    <property type="entry name" value="CRF"/>
    <property type="match status" value="1"/>
</dbReference>
<feature type="signal peptide" evidence="8">
    <location>
        <begin position="1"/>
        <end position="21"/>
    </location>
</feature>
<dbReference type="OMA" id="HPITNTH"/>
<dbReference type="AlphaFoldDB" id="A0A401RWR3"/>
<gene>
    <name evidence="10" type="ORF">chiPu_2000074</name>
</gene>
<dbReference type="PRINTS" id="PR01612">
    <property type="entry name" value="CRFFAMILY"/>
</dbReference>
<dbReference type="GO" id="GO:0017045">
    <property type="term" value="F:corticotropin-releasing hormone activity"/>
    <property type="evidence" value="ECO:0007669"/>
    <property type="project" value="TreeGrafter"/>
</dbReference>
<evidence type="ECO:0000256" key="1">
    <source>
        <dbReference type="ARBA" id="ARBA00004613"/>
    </source>
</evidence>
<comment type="caution">
    <text evidence="10">The sequence shown here is derived from an EMBL/GenBank/DDBJ whole genome shotgun (WGS) entry which is preliminary data.</text>
</comment>
<evidence type="ECO:0000313" key="10">
    <source>
        <dbReference type="EMBL" id="GCC22600.1"/>
    </source>
</evidence>
<dbReference type="EMBL" id="BEZZ01000014">
    <property type="protein sequence ID" value="GCC22600.1"/>
    <property type="molecule type" value="Genomic_DNA"/>
</dbReference>
<evidence type="ECO:0000259" key="9">
    <source>
        <dbReference type="SMART" id="SM00039"/>
    </source>
</evidence>
<keyword evidence="6 8" id="KW-0732">Signal</keyword>
<proteinExistence type="inferred from homology"/>
<dbReference type="InterPro" id="IPR000187">
    <property type="entry name" value="CRF"/>
</dbReference>
<dbReference type="PANTHER" id="PTHR15035:SF9">
    <property type="entry name" value="CORTICOLIBERIN"/>
    <property type="match status" value="1"/>
</dbReference>
<evidence type="ECO:0000256" key="5">
    <source>
        <dbReference type="ARBA" id="ARBA00022702"/>
    </source>
</evidence>
<dbReference type="Pfam" id="PF00473">
    <property type="entry name" value="CRF"/>
    <property type="match status" value="1"/>
</dbReference>
<dbReference type="PANTHER" id="PTHR15035">
    <property type="entry name" value="CORTICOLIBERIN/UROCORTIN"/>
    <property type="match status" value="1"/>
</dbReference>
<dbReference type="OrthoDB" id="9837731at2759"/>
<keyword evidence="3" id="KW-0964">Secreted</keyword>